<evidence type="ECO:0000313" key="3">
    <source>
        <dbReference type="Proteomes" id="UP000198577"/>
    </source>
</evidence>
<dbReference type="RefSeq" id="WP_084054597.1">
    <property type="nucleotide sequence ID" value="NZ_FOXR01000001.1"/>
</dbReference>
<reference evidence="2 3" key="1">
    <citation type="submission" date="2016-10" db="EMBL/GenBank/DDBJ databases">
        <authorList>
            <person name="de Groot N.N."/>
        </authorList>
    </citation>
    <scope>NUCLEOTIDE SEQUENCE [LARGE SCALE GENOMIC DNA]</scope>
    <source>
        <strain evidence="2 3">DSM 20678</strain>
    </source>
</reference>
<organism evidence="2 3">
    <name type="scientific">Caldicoprobacter faecalis</name>
    <dbReference type="NCBI Taxonomy" id="937334"/>
    <lineage>
        <taxon>Bacteria</taxon>
        <taxon>Bacillati</taxon>
        <taxon>Bacillota</taxon>
        <taxon>Clostridia</taxon>
        <taxon>Caldicoprobacterales</taxon>
        <taxon>Caldicoprobacteraceae</taxon>
        <taxon>Caldicoprobacter</taxon>
    </lineage>
</organism>
<dbReference type="InterPro" id="IPR011437">
    <property type="entry name" value="DUF1540"/>
</dbReference>
<dbReference type="EMBL" id="FOXR01000001">
    <property type="protein sequence ID" value="SFP63462.1"/>
    <property type="molecule type" value="Genomic_DNA"/>
</dbReference>
<feature type="domain" description="DUF1540" evidence="1">
    <location>
        <begin position="15"/>
        <end position="54"/>
    </location>
</feature>
<proteinExistence type="predicted"/>
<dbReference type="OrthoDB" id="1739902at2"/>
<dbReference type="STRING" id="937334.SAMN05444406_101167"/>
<gene>
    <name evidence="2" type="ORF">SAMN05444406_101167</name>
</gene>
<dbReference type="Pfam" id="PF07561">
    <property type="entry name" value="DUF1540"/>
    <property type="match status" value="1"/>
</dbReference>
<dbReference type="AlphaFoldDB" id="A0A1I5RY64"/>
<evidence type="ECO:0000259" key="1">
    <source>
        <dbReference type="Pfam" id="PF07561"/>
    </source>
</evidence>
<accession>A0A1I5RY64</accession>
<evidence type="ECO:0000313" key="2">
    <source>
        <dbReference type="EMBL" id="SFP63462.1"/>
    </source>
</evidence>
<keyword evidence="3" id="KW-1185">Reference proteome</keyword>
<dbReference type="Proteomes" id="UP000198577">
    <property type="component" value="Unassembled WGS sequence"/>
</dbReference>
<sequence>MEGRVEKKNQPLSGVKCVVNTCHYYMEGDYCGAAKIEIQPRNARTTQETDCATFVHK</sequence>
<protein>
    <recommendedName>
        <fullName evidence="1">DUF1540 domain-containing protein</fullName>
    </recommendedName>
</protein>
<name>A0A1I5RY64_9FIRM</name>